<feature type="transmembrane region" description="Helical" evidence="5">
    <location>
        <begin position="64"/>
        <end position="82"/>
    </location>
</feature>
<feature type="transmembrane region" description="Helical" evidence="5">
    <location>
        <begin position="118"/>
        <end position="135"/>
    </location>
</feature>
<feature type="transmembrane region" description="Helical" evidence="5">
    <location>
        <begin position="30"/>
        <end position="52"/>
    </location>
</feature>
<organism evidence="7 8">
    <name type="scientific">Coprococcus catus</name>
    <dbReference type="NCBI Taxonomy" id="116085"/>
    <lineage>
        <taxon>Bacteria</taxon>
        <taxon>Bacillati</taxon>
        <taxon>Bacillota</taxon>
        <taxon>Clostridia</taxon>
        <taxon>Lachnospirales</taxon>
        <taxon>Lachnospiraceae</taxon>
        <taxon>Coprococcus</taxon>
    </lineage>
</organism>
<evidence type="ECO:0000256" key="4">
    <source>
        <dbReference type="ARBA" id="ARBA00023136"/>
    </source>
</evidence>
<comment type="subcellular location">
    <subcellularLocation>
        <location evidence="1">Membrane</location>
        <topology evidence="1">Multi-pass membrane protein</topology>
    </subcellularLocation>
</comment>
<dbReference type="InterPro" id="IPR051533">
    <property type="entry name" value="WaaL-like"/>
</dbReference>
<evidence type="ECO:0000256" key="1">
    <source>
        <dbReference type="ARBA" id="ARBA00004141"/>
    </source>
</evidence>
<gene>
    <name evidence="7" type="ORF">DW747_02780</name>
</gene>
<name>A0A3E2XQE6_9FIRM</name>
<comment type="caution">
    <text evidence="7">The sequence shown here is derived from an EMBL/GenBank/DDBJ whole genome shotgun (WGS) entry which is preliminary data.</text>
</comment>
<keyword evidence="8" id="KW-1185">Reference proteome</keyword>
<evidence type="ECO:0000313" key="8">
    <source>
        <dbReference type="Proteomes" id="UP000261231"/>
    </source>
</evidence>
<feature type="domain" description="O-antigen ligase-related" evidence="6">
    <location>
        <begin position="203"/>
        <end position="346"/>
    </location>
</feature>
<dbReference type="RefSeq" id="WP_117538896.1">
    <property type="nucleotide sequence ID" value="NZ_QVFD01000002.1"/>
</dbReference>
<dbReference type="AlphaFoldDB" id="A0A3E2XQE6"/>
<dbReference type="GO" id="GO:0016874">
    <property type="term" value="F:ligase activity"/>
    <property type="evidence" value="ECO:0007669"/>
    <property type="project" value="UniProtKB-KW"/>
</dbReference>
<feature type="transmembrane region" description="Helical" evidence="5">
    <location>
        <begin position="400"/>
        <end position="416"/>
    </location>
</feature>
<feature type="transmembrane region" description="Helical" evidence="5">
    <location>
        <begin position="246"/>
        <end position="264"/>
    </location>
</feature>
<evidence type="ECO:0000256" key="5">
    <source>
        <dbReference type="SAM" id="Phobius"/>
    </source>
</evidence>
<sequence>MDNRLTIKSVYSTLMIILIGFVLVESNYWYLLSILVCSLDTRYFIWAALIIATLFAQKLKIRKTYIFIPWLFYIFMILFNNQELAHGYHSNTQRIIQCILILFVCSYKGDWIKKVPKLIAAIGIPNIFATLVFFVNNSLYEVFIHKTYGEYQSGTNNGQFGYRAALADHYSQNATYISMVLLALFVLFITEEKKRRKVVWGILLGLSVVALLLTSKRAHLLFCVATVILVYYLAFPKKRLEKTFKLVIAGAFVAFGLAIFSEYVPQINSVFERFQTAGTDKESLGRFIMWKYAFNLFEQKPLLGTGWWGFRYSAITNVRADALTGCHNVYIEILSNCGVIGFFIFVVAIISSLYVALNGLKFCLDNNLNDYSVVQLCSLSIQMFCLMYCMTGNVMFDRTFHFYMIAVVMSVAFYLNKDKVLYLYLQEEE</sequence>
<feature type="transmembrane region" description="Helical" evidence="5">
    <location>
        <begin position="7"/>
        <end position="24"/>
    </location>
</feature>
<feature type="transmembrane region" description="Helical" evidence="5">
    <location>
        <begin position="219"/>
        <end position="234"/>
    </location>
</feature>
<feature type="transmembrane region" description="Helical" evidence="5">
    <location>
        <begin position="339"/>
        <end position="360"/>
    </location>
</feature>
<feature type="transmembrane region" description="Helical" evidence="5">
    <location>
        <begin position="197"/>
        <end position="213"/>
    </location>
</feature>
<keyword evidence="2 5" id="KW-0812">Transmembrane</keyword>
<dbReference type="InterPro" id="IPR007016">
    <property type="entry name" value="O-antigen_ligase-rel_domated"/>
</dbReference>
<dbReference type="GO" id="GO:0016020">
    <property type="term" value="C:membrane"/>
    <property type="evidence" value="ECO:0007669"/>
    <property type="project" value="UniProtKB-SubCell"/>
</dbReference>
<protein>
    <submittedName>
        <fullName evidence="7">O-antigen ligase domain-containing protein</fullName>
    </submittedName>
</protein>
<evidence type="ECO:0000256" key="3">
    <source>
        <dbReference type="ARBA" id="ARBA00022989"/>
    </source>
</evidence>
<keyword evidence="7" id="KW-0436">Ligase</keyword>
<reference evidence="7 8" key="1">
    <citation type="submission" date="2018-08" db="EMBL/GenBank/DDBJ databases">
        <title>A genome reference for cultivated species of the human gut microbiota.</title>
        <authorList>
            <person name="Zou Y."/>
            <person name="Xue W."/>
            <person name="Luo G."/>
        </authorList>
    </citation>
    <scope>NUCLEOTIDE SEQUENCE [LARGE SCALE GENOMIC DNA]</scope>
    <source>
        <strain evidence="7 8">AM28-39</strain>
    </source>
</reference>
<keyword evidence="4 5" id="KW-0472">Membrane</keyword>
<evidence type="ECO:0000313" key="7">
    <source>
        <dbReference type="EMBL" id="RGC50311.1"/>
    </source>
</evidence>
<keyword evidence="3 5" id="KW-1133">Transmembrane helix</keyword>
<proteinExistence type="predicted"/>
<evidence type="ECO:0000256" key="2">
    <source>
        <dbReference type="ARBA" id="ARBA00022692"/>
    </source>
</evidence>
<feature type="transmembrane region" description="Helical" evidence="5">
    <location>
        <begin position="173"/>
        <end position="190"/>
    </location>
</feature>
<dbReference type="OrthoDB" id="1821721at2"/>
<feature type="transmembrane region" description="Helical" evidence="5">
    <location>
        <begin position="372"/>
        <end position="394"/>
    </location>
</feature>
<dbReference type="PANTHER" id="PTHR37422:SF13">
    <property type="entry name" value="LIPOPOLYSACCHARIDE BIOSYNTHESIS PROTEIN PA4999-RELATED"/>
    <property type="match status" value="1"/>
</dbReference>
<dbReference type="EMBL" id="QVFD01000002">
    <property type="protein sequence ID" value="RGC50311.1"/>
    <property type="molecule type" value="Genomic_DNA"/>
</dbReference>
<dbReference type="Pfam" id="PF04932">
    <property type="entry name" value="Wzy_C"/>
    <property type="match status" value="1"/>
</dbReference>
<accession>A0A3E2XQE6</accession>
<evidence type="ECO:0000259" key="6">
    <source>
        <dbReference type="Pfam" id="PF04932"/>
    </source>
</evidence>
<dbReference type="PANTHER" id="PTHR37422">
    <property type="entry name" value="TEICHURONIC ACID BIOSYNTHESIS PROTEIN TUAE"/>
    <property type="match status" value="1"/>
</dbReference>
<dbReference type="Proteomes" id="UP000261231">
    <property type="component" value="Unassembled WGS sequence"/>
</dbReference>